<dbReference type="PANTHER" id="PTHR21666">
    <property type="entry name" value="PEPTIDASE-RELATED"/>
    <property type="match status" value="1"/>
</dbReference>
<reference evidence="5 6" key="1">
    <citation type="submission" date="2021-05" db="EMBL/GenBank/DDBJ databases">
        <title>Novel Bacillus species.</title>
        <authorList>
            <person name="Liu G."/>
        </authorList>
    </citation>
    <scope>NUCLEOTIDE SEQUENCE [LARGE SCALE GENOMIC DNA]</scope>
    <source>
        <strain evidence="5 6">FJAT-49705</strain>
    </source>
</reference>
<evidence type="ECO:0000259" key="3">
    <source>
        <dbReference type="Pfam" id="PF01551"/>
    </source>
</evidence>
<feature type="compositionally biased region" description="Polar residues" evidence="2">
    <location>
        <begin position="309"/>
        <end position="319"/>
    </location>
</feature>
<feature type="compositionally biased region" description="Polar residues" evidence="2">
    <location>
        <begin position="46"/>
        <end position="59"/>
    </location>
</feature>
<accession>A0ABS5NXN6</accession>
<proteinExistence type="predicted"/>
<gene>
    <name evidence="5" type="ORF">KHA94_20870</name>
</gene>
<dbReference type="InterPro" id="IPR057309">
    <property type="entry name" value="PcsB_CC"/>
</dbReference>
<organism evidence="5 6">
    <name type="scientific">Cytobacillus citreus</name>
    <dbReference type="NCBI Taxonomy" id="2833586"/>
    <lineage>
        <taxon>Bacteria</taxon>
        <taxon>Bacillati</taxon>
        <taxon>Bacillota</taxon>
        <taxon>Bacilli</taxon>
        <taxon>Bacillales</taxon>
        <taxon>Bacillaceae</taxon>
        <taxon>Cytobacillus</taxon>
    </lineage>
</organism>
<dbReference type="SUPFAM" id="SSF51261">
    <property type="entry name" value="Duplicated hybrid motif"/>
    <property type="match status" value="1"/>
</dbReference>
<evidence type="ECO:0000256" key="2">
    <source>
        <dbReference type="SAM" id="MobiDB-lite"/>
    </source>
</evidence>
<dbReference type="InterPro" id="IPR016047">
    <property type="entry name" value="M23ase_b-sheet_dom"/>
</dbReference>
<dbReference type="Gene3D" id="2.70.70.10">
    <property type="entry name" value="Glucose Permease (Domain IIA)"/>
    <property type="match status" value="1"/>
</dbReference>
<dbReference type="CDD" id="cd12797">
    <property type="entry name" value="M23_peptidase"/>
    <property type="match status" value="1"/>
</dbReference>
<feature type="region of interest" description="Disordered" evidence="2">
    <location>
        <begin position="39"/>
        <end position="59"/>
    </location>
</feature>
<keyword evidence="1" id="KW-0732">Signal</keyword>
<protein>
    <submittedName>
        <fullName evidence="5">Peptidoglycan DD-metalloendopeptidase family protein</fullName>
    </submittedName>
</protein>
<dbReference type="Gene3D" id="6.10.250.3150">
    <property type="match status" value="1"/>
</dbReference>
<dbReference type="Pfam" id="PF01551">
    <property type="entry name" value="Peptidase_M23"/>
    <property type="match status" value="1"/>
</dbReference>
<feature type="region of interest" description="Disordered" evidence="2">
    <location>
        <begin position="262"/>
        <end position="331"/>
    </location>
</feature>
<dbReference type="InterPro" id="IPR011055">
    <property type="entry name" value="Dup_hybrid_motif"/>
</dbReference>
<evidence type="ECO:0000256" key="1">
    <source>
        <dbReference type="ARBA" id="ARBA00022729"/>
    </source>
</evidence>
<dbReference type="PANTHER" id="PTHR21666:SF270">
    <property type="entry name" value="MUREIN HYDROLASE ACTIVATOR ENVC"/>
    <property type="match status" value="1"/>
</dbReference>
<feature type="compositionally biased region" description="Polar residues" evidence="2">
    <location>
        <begin position="274"/>
        <end position="302"/>
    </location>
</feature>
<evidence type="ECO:0000259" key="4">
    <source>
        <dbReference type="Pfam" id="PF24568"/>
    </source>
</evidence>
<dbReference type="RefSeq" id="WP_213104056.1">
    <property type="nucleotide sequence ID" value="NZ_JAGYPM010000005.1"/>
</dbReference>
<dbReference type="EMBL" id="JAGYPM010000005">
    <property type="protein sequence ID" value="MBS4192600.1"/>
    <property type="molecule type" value="Genomic_DNA"/>
</dbReference>
<name>A0ABS5NXN6_9BACI</name>
<evidence type="ECO:0000313" key="5">
    <source>
        <dbReference type="EMBL" id="MBS4192600.1"/>
    </source>
</evidence>
<sequence length="438" mass="47899">MKRKLLILGIGIIVGYGSLSYSVSDTAYAEQANKQLEDKKKDVQNKRSGVQSEIDSTQNKVDEINTEQAAVTNEIKEIDFAITDTNSKIREKEAQIGDAEKEIQRLQAEIAVLKEQIKKRDELLKERARSLQENGGAINYLDVLLGAQSFGDFVNRVSAVTTFVQADKDLLKTHQEDKALLDQTEAKVQKQLDELNQKKTELVAMKKKLDNQSAEKNNLLAQLNKNEEEMHEMLHELEDQDAILAAQEKAVKQEIAAWNKKQRELEEQRKKQAAANNGSIGASPPVTSGASPPVTSGASPPVTSGAFMNPTTGRLTSHFGQRGGEFHSGIDIGKGGRTGAVPIVAAASGTVIRANYDRSYGNVVMITHVIDGQVMTTVYGHLESLNVSNGQRVEKGQKLGNMGSTGNSTGPHLHFEIHHGGWNGSRSNSVNPLKYVSY</sequence>
<comment type="caution">
    <text evidence="5">The sequence shown here is derived from an EMBL/GenBank/DDBJ whole genome shotgun (WGS) entry which is preliminary data.</text>
</comment>
<evidence type="ECO:0000313" key="6">
    <source>
        <dbReference type="Proteomes" id="UP000681027"/>
    </source>
</evidence>
<dbReference type="InterPro" id="IPR050570">
    <property type="entry name" value="Cell_wall_metabolism_enzyme"/>
</dbReference>
<feature type="domain" description="M23ase beta-sheet core" evidence="3">
    <location>
        <begin position="326"/>
        <end position="421"/>
    </location>
</feature>
<dbReference type="Proteomes" id="UP000681027">
    <property type="component" value="Unassembled WGS sequence"/>
</dbReference>
<keyword evidence="6" id="KW-1185">Reference proteome</keyword>
<dbReference type="Pfam" id="PF24568">
    <property type="entry name" value="CC_PcsB"/>
    <property type="match status" value="1"/>
</dbReference>
<feature type="domain" description="Peptidoglycan hydrolase PcsB coiled-coil" evidence="4">
    <location>
        <begin position="110"/>
        <end position="183"/>
    </location>
</feature>